<feature type="region of interest" description="Disordered" evidence="3">
    <location>
        <begin position="559"/>
        <end position="622"/>
    </location>
</feature>
<reference evidence="6" key="2">
    <citation type="submission" date="2020-10" db="UniProtKB">
        <authorList>
            <consortium name="WormBaseParasite"/>
        </authorList>
    </citation>
    <scope>IDENTIFICATION</scope>
</reference>
<accession>A0A7E4ZYK1</accession>
<sequence length="1120" mass="124477">MADVEAVRQFFAKRHILLQNEWETEALRYLKLNAAKNNPGVVLDIPELMFDQWLHSDLVESTIPQLKVPPNARKLTLAKPEIVQLCSVTDISESAYSQYRSQVIDLSKDDADFCDPTEAAAVEKVHPRNFNSMLMLEVSDGQTTLKATVTKHIQGIGLTTLPGTKLLLIPRIVCRRRCFILTAENCQILGGSCERLLEENYPTMKLLCRRLQLDYREALDKINKMNMCMRQTVIGKPPPPKVQPKPKPKQPQPVAAFPPPPMPQAVPIPVLQPQNALPLPVPVFRAPSKPNQPPVPARIQPNPIPCRQSVPAPSYPPSRSCFQSMPAPSSAPGPLQQPVSNPPYQQPWQNPQSAPGHFQQPVRPPPCQQPWQNTQSAPTPFQNPQMAPNPTLLPPPISAYGRDRDDSGFNDGYQQPSDSNYGEPSFHVSASFSSDDPDESFVDPPPMPDYAFLRRRVAPAPHVAPKPPPQSWNQAVLDSNANEEPQPERLLSFFAKKKPKAASKPPKKPKPEPASQSKASVVSDRDNDGFLKPSLPSRWKSTKTLVATECVPETPANVVKKIKTSDPSLQSAGPMDKFLQKMPPEPMMIIPPTPDVTSSSKSKWNTSSFARPQMPAPPAKSDIKYGFKDLSTFVAPPEPEFKKPLPPVAPVRNVHLPNSPPKVARKDALLKENLPKSRFRDTTFDDDDGFDVTQEIGFRNPQRRKPNDPNQSATFNNNEFDFEAPAKAKAPPLMTQDMISFDSTMNTTFDYNMTQPDITIDKPLSPMKPMPEDPSLYIPRSIVPTKTAALETPRPVSTPSIVPEEIASVGNASFHTPEKKRPLPPKTPLRTKMIVKDADSPLSNDESTDSRERTPSPKPSASRGVKRTDPGLFSPPKVHLQPYGALAPLKRERDTSDAARSTSRSPGNPKRRLDFSVLQITPPSERRLNQTSPFGGFIGDNFFSPKKATTLRSKPPTPTFSFTQGSLSTSQTSETSLVERYKGLRIDLLADIREERKYWASSEIRVIQPIRCKPSNSLTVRNGIWVFDVEVSDTSAEGVRMRVDSGYIDRTLGFTADYVKTVREEKNVAELTRCKDKGSEFTRILSKCHKLAFHVLFPPSGPDLPVVMKLAMIPQSLKFV</sequence>
<organism evidence="5 6">
    <name type="scientific">Panagrellus redivivus</name>
    <name type="common">Microworm</name>
    <dbReference type="NCBI Taxonomy" id="6233"/>
    <lineage>
        <taxon>Eukaryota</taxon>
        <taxon>Metazoa</taxon>
        <taxon>Ecdysozoa</taxon>
        <taxon>Nematoda</taxon>
        <taxon>Chromadorea</taxon>
        <taxon>Rhabditida</taxon>
        <taxon>Tylenchina</taxon>
        <taxon>Panagrolaimomorpha</taxon>
        <taxon>Panagrolaimoidea</taxon>
        <taxon>Panagrolaimidae</taxon>
        <taxon>Panagrellus</taxon>
    </lineage>
</organism>
<dbReference type="Gene3D" id="2.40.50.770">
    <property type="entry name" value="RecQ-mediated genome instability protein Rmi1, C-terminal domain"/>
    <property type="match status" value="1"/>
</dbReference>
<feature type="region of interest" description="Disordered" evidence="3">
    <location>
        <begin position="809"/>
        <end position="914"/>
    </location>
</feature>
<feature type="compositionally biased region" description="Polar residues" evidence="3">
    <location>
        <begin position="708"/>
        <end position="719"/>
    </location>
</feature>
<dbReference type="Proteomes" id="UP000492821">
    <property type="component" value="Unassembled WGS sequence"/>
</dbReference>
<protein>
    <recommendedName>
        <fullName evidence="2">RecQ-mediated genome instability protein 1</fullName>
    </recommendedName>
</protein>
<feature type="compositionally biased region" description="Basic residues" evidence="3">
    <location>
        <begin position="495"/>
        <end position="508"/>
    </location>
</feature>
<dbReference type="Pfam" id="PF08585">
    <property type="entry name" value="RMI1_N_C"/>
    <property type="match status" value="1"/>
</dbReference>
<feature type="compositionally biased region" description="Pro residues" evidence="3">
    <location>
        <begin position="583"/>
        <end position="594"/>
    </location>
</feature>
<dbReference type="SMART" id="SM01161">
    <property type="entry name" value="DUF1767"/>
    <property type="match status" value="1"/>
</dbReference>
<proteinExistence type="inferred from homology"/>
<keyword evidence="5" id="KW-1185">Reference proteome</keyword>
<evidence type="ECO:0000313" key="5">
    <source>
        <dbReference type="Proteomes" id="UP000492821"/>
    </source>
</evidence>
<feature type="region of interest" description="Disordered" evidence="3">
    <location>
        <begin position="281"/>
        <end position="538"/>
    </location>
</feature>
<evidence type="ECO:0000313" key="6">
    <source>
        <dbReference type="WBParaSite" id="Pan_g3205.t1"/>
    </source>
</evidence>
<feature type="compositionally biased region" description="Low complexity" evidence="3">
    <location>
        <begin position="597"/>
        <end position="608"/>
    </location>
</feature>
<feature type="domain" description="RecQ mediated genome instability protein 1 OB-fold" evidence="4">
    <location>
        <begin position="74"/>
        <end position="200"/>
    </location>
</feature>
<dbReference type="AlphaFoldDB" id="A0A7E4ZYK1"/>
<feature type="compositionally biased region" description="Basic and acidic residues" evidence="3">
    <location>
        <begin position="664"/>
        <end position="683"/>
    </location>
</feature>
<name>A0A7E4ZYK1_PANRE</name>
<dbReference type="InterPro" id="IPR042470">
    <property type="entry name" value="RMI1_N_C_sf"/>
</dbReference>
<feature type="region of interest" description="Disordered" evidence="3">
    <location>
        <begin position="232"/>
        <end position="260"/>
    </location>
</feature>
<dbReference type="GO" id="GO:0000724">
    <property type="term" value="P:double-strand break repair via homologous recombination"/>
    <property type="evidence" value="ECO:0007669"/>
    <property type="project" value="TreeGrafter"/>
</dbReference>
<dbReference type="GO" id="GO:0016604">
    <property type="term" value="C:nuclear body"/>
    <property type="evidence" value="ECO:0007669"/>
    <property type="project" value="TreeGrafter"/>
</dbReference>
<feature type="region of interest" description="Disordered" evidence="3">
    <location>
        <begin position="642"/>
        <end position="719"/>
    </location>
</feature>
<evidence type="ECO:0000256" key="2">
    <source>
        <dbReference type="ARBA" id="ARBA00018987"/>
    </source>
</evidence>
<feature type="compositionally biased region" description="Polar residues" evidence="3">
    <location>
        <begin position="373"/>
        <end position="388"/>
    </location>
</feature>
<dbReference type="InterPro" id="IPR013894">
    <property type="entry name" value="RMI1_OB"/>
</dbReference>
<dbReference type="GO" id="GO:0000712">
    <property type="term" value="P:resolution of meiotic recombination intermediates"/>
    <property type="evidence" value="ECO:0007669"/>
    <property type="project" value="TreeGrafter"/>
</dbReference>
<feature type="compositionally biased region" description="Polar residues" evidence="3">
    <location>
        <begin position="412"/>
        <end position="434"/>
    </location>
</feature>
<evidence type="ECO:0000256" key="3">
    <source>
        <dbReference type="SAM" id="MobiDB-lite"/>
    </source>
</evidence>
<comment type="similarity">
    <text evidence="1">Belongs to the RMI1 family.</text>
</comment>
<feature type="compositionally biased region" description="Polar residues" evidence="3">
    <location>
        <begin position="471"/>
        <end position="483"/>
    </location>
</feature>
<evidence type="ECO:0000256" key="1">
    <source>
        <dbReference type="ARBA" id="ARBA00006395"/>
    </source>
</evidence>
<evidence type="ECO:0000259" key="4">
    <source>
        <dbReference type="Pfam" id="PF08585"/>
    </source>
</evidence>
<dbReference type="PANTHER" id="PTHR14790:SF15">
    <property type="entry name" value="RECQ-MEDIATED GENOME INSTABILITY PROTEIN 1"/>
    <property type="match status" value="1"/>
</dbReference>
<reference evidence="5" key="1">
    <citation type="journal article" date="2013" name="Genetics">
        <title>The draft genome and transcriptome of Panagrellus redivivus are shaped by the harsh demands of a free-living lifestyle.</title>
        <authorList>
            <person name="Srinivasan J."/>
            <person name="Dillman A.R."/>
            <person name="Macchietto M.G."/>
            <person name="Heikkinen L."/>
            <person name="Lakso M."/>
            <person name="Fracchia K.M."/>
            <person name="Antoshechkin I."/>
            <person name="Mortazavi A."/>
            <person name="Wong G."/>
            <person name="Sternberg P.W."/>
        </authorList>
    </citation>
    <scope>NUCLEOTIDE SEQUENCE [LARGE SCALE GENOMIC DNA]</scope>
    <source>
        <strain evidence="5">MT8872</strain>
    </source>
</reference>
<dbReference type="WBParaSite" id="Pan_g3205.t1">
    <property type="protein sequence ID" value="Pan_g3205.t1"/>
    <property type="gene ID" value="Pan_g3205"/>
</dbReference>
<feature type="compositionally biased region" description="Pro residues" evidence="3">
    <location>
        <begin position="236"/>
        <end position="260"/>
    </location>
</feature>
<dbReference type="GO" id="GO:0031422">
    <property type="term" value="C:RecQ family helicase-topoisomerase III complex"/>
    <property type="evidence" value="ECO:0007669"/>
    <property type="project" value="TreeGrafter"/>
</dbReference>
<dbReference type="PANTHER" id="PTHR14790">
    <property type="entry name" value="RECQ-MEDIATED GENOME INSTABILITY PROTEIN 1 RMI1"/>
    <property type="match status" value="1"/>
</dbReference>